<sequence>MSEQAEMIPAGIAMVKVLEAWGVDHLYGIPGGSFNSTMDALLAEKDNIQYIQVRHEEVGAMAAAADAKLTGKIGVAFGSAGPGGTHLLNGLYDAREDHVPVLALIGQFGTSGMNMDTFQEMNENPIYADVSVYNVTAVTAQSLPHLIDEAIRRAYAQHGVAVVQIPVDLPWQDIPAESWYASANSYQQPLLPQPEPDKVKQIATLLEQAERPVIYFGIGTRGAGQTLQAISNKFKIPLISTYPAKAIVPDDFPLYLGSTLRVAQKPGTEALANADTRYSSLVAISHLRKSLIHSRIQSTLCKLILIQLS</sequence>
<protein>
    <submittedName>
        <fullName evidence="3">Pox5_1 protein</fullName>
        <ecNumber evidence="3">1.2.3.3</ecNumber>
    </submittedName>
</protein>
<evidence type="ECO:0000313" key="3">
    <source>
        <dbReference type="EMBL" id="KIU21316.1"/>
    </source>
</evidence>
<feature type="domain" description="Thiamine pyrophosphate enzyme N-terminal TPP-binding" evidence="2">
    <location>
        <begin position="13"/>
        <end position="123"/>
    </location>
</feature>
<dbReference type="STRING" id="137591.AO080_07215"/>
<dbReference type="GO" id="GO:0000287">
    <property type="term" value="F:magnesium ion binding"/>
    <property type="evidence" value="ECO:0007669"/>
    <property type="project" value="InterPro"/>
</dbReference>
<evidence type="ECO:0000259" key="1">
    <source>
        <dbReference type="Pfam" id="PF00205"/>
    </source>
</evidence>
<dbReference type="Pfam" id="PF02776">
    <property type="entry name" value="TPP_enzyme_N"/>
    <property type="match status" value="1"/>
</dbReference>
<dbReference type="InterPro" id="IPR012000">
    <property type="entry name" value="Thiamin_PyroP_enz_cen_dom"/>
</dbReference>
<keyword evidence="4" id="KW-1185">Reference proteome</keyword>
<dbReference type="SUPFAM" id="SSF52467">
    <property type="entry name" value="DHS-like NAD/FAD-binding domain"/>
    <property type="match status" value="1"/>
</dbReference>
<dbReference type="AlphaFoldDB" id="A0A0D1LYY4"/>
<dbReference type="EC" id="1.2.3.3" evidence="3"/>
<dbReference type="InterPro" id="IPR047210">
    <property type="entry name" value="TPP_PYR_POXB-like"/>
</dbReference>
<dbReference type="GO" id="GO:0030976">
    <property type="term" value="F:thiamine pyrophosphate binding"/>
    <property type="evidence" value="ECO:0007669"/>
    <property type="project" value="InterPro"/>
</dbReference>
<dbReference type="EMBL" id="JWHU01000010">
    <property type="protein sequence ID" value="KIU21316.1"/>
    <property type="molecule type" value="Genomic_DNA"/>
</dbReference>
<dbReference type="Gene3D" id="3.40.50.1220">
    <property type="entry name" value="TPP-binding domain"/>
    <property type="match status" value="1"/>
</dbReference>
<dbReference type="SUPFAM" id="SSF52518">
    <property type="entry name" value="Thiamin diphosphate-binding fold (THDP-binding)"/>
    <property type="match status" value="1"/>
</dbReference>
<dbReference type="Gene3D" id="3.40.50.970">
    <property type="match status" value="1"/>
</dbReference>
<dbReference type="Proteomes" id="UP000032287">
    <property type="component" value="Unassembled WGS sequence"/>
</dbReference>
<dbReference type="InterPro" id="IPR029035">
    <property type="entry name" value="DHS-like_NAD/FAD-binding_dom"/>
</dbReference>
<gene>
    <name evidence="3" type="primary">pox5_1</name>
    <name evidence="3" type="ORF">QX99_00776</name>
</gene>
<accession>A0A0D1LYY4</accession>
<proteinExistence type="predicted"/>
<dbReference type="GO" id="GO:0047112">
    <property type="term" value="F:pyruvate oxidase activity"/>
    <property type="evidence" value="ECO:0007669"/>
    <property type="project" value="UniProtKB-EC"/>
</dbReference>
<dbReference type="PATRIC" id="fig|137591.25.peg.746"/>
<keyword evidence="3" id="KW-0560">Oxidoreductase</keyword>
<dbReference type="Pfam" id="PF00205">
    <property type="entry name" value="TPP_enzyme_M"/>
    <property type="match status" value="1"/>
</dbReference>
<dbReference type="PANTHER" id="PTHR42981">
    <property type="entry name" value="PYRUVATE DEHYDROGENASE [UBIQUINONE]"/>
    <property type="match status" value="1"/>
</dbReference>
<evidence type="ECO:0000313" key="4">
    <source>
        <dbReference type="Proteomes" id="UP000032287"/>
    </source>
</evidence>
<dbReference type="PANTHER" id="PTHR42981:SF2">
    <property type="entry name" value="PYRUVATE DEHYDROGENASE [UBIQUINONE]"/>
    <property type="match status" value="1"/>
</dbReference>
<dbReference type="InterPro" id="IPR029061">
    <property type="entry name" value="THDP-binding"/>
</dbReference>
<feature type="domain" description="Thiamine pyrophosphate enzyme central" evidence="1">
    <location>
        <begin position="199"/>
        <end position="276"/>
    </location>
</feature>
<dbReference type="InterPro" id="IPR012001">
    <property type="entry name" value="Thiamin_PyroP_enz_TPP-bd_dom"/>
</dbReference>
<evidence type="ECO:0000259" key="2">
    <source>
        <dbReference type="Pfam" id="PF02776"/>
    </source>
</evidence>
<name>A0A0D1LYY4_9LACO</name>
<dbReference type="InterPro" id="IPR047211">
    <property type="entry name" value="POXB-like"/>
</dbReference>
<organism evidence="3 4">
    <name type="scientific">Weissella cibaria</name>
    <dbReference type="NCBI Taxonomy" id="137591"/>
    <lineage>
        <taxon>Bacteria</taxon>
        <taxon>Bacillati</taxon>
        <taxon>Bacillota</taxon>
        <taxon>Bacilli</taxon>
        <taxon>Lactobacillales</taxon>
        <taxon>Lactobacillaceae</taxon>
        <taxon>Weissella</taxon>
    </lineage>
</organism>
<comment type="caution">
    <text evidence="3">The sequence shown here is derived from an EMBL/GenBank/DDBJ whole genome shotgun (WGS) entry which is preliminary data.</text>
</comment>
<dbReference type="CDD" id="cd07039">
    <property type="entry name" value="TPP_PYR_POX"/>
    <property type="match status" value="1"/>
</dbReference>
<reference evidence="3 4" key="1">
    <citation type="journal article" date="2015" name="Microbiology (Mosc.)">
        <title>Genomics of the Weissella cibaria species with an examination of its metabolic traits.</title>
        <authorList>
            <person name="Lynch K.M."/>
            <person name="Lucid A."/>
            <person name="Arendt E.K."/>
            <person name="Sleator R.D."/>
            <person name="Lucey B."/>
            <person name="Coffey A."/>
        </authorList>
    </citation>
    <scope>NUCLEOTIDE SEQUENCE [LARGE SCALE GENOMIC DNA]</scope>
    <source>
        <strain evidence="3 4">MG1</strain>
    </source>
</reference>